<keyword evidence="3" id="KW-1185">Reference proteome</keyword>
<evidence type="ECO:0000259" key="1">
    <source>
        <dbReference type="SMART" id="SM01155"/>
    </source>
</evidence>
<evidence type="ECO:0000313" key="3">
    <source>
        <dbReference type="Proteomes" id="UP001208570"/>
    </source>
</evidence>
<dbReference type="InterPro" id="IPR013177">
    <property type="entry name" value="Ribosomal_mS38_C"/>
</dbReference>
<name>A0AAD9JZ89_9ANNE</name>
<dbReference type="Proteomes" id="UP001208570">
    <property type="component" value="Unassembled WGS sequence"/>
</dbReference>
<dbReference type="Pfam" id="PF08213">
    <property type="entry name" value="COX24_C"/>
    <property type="match status" value="1"/>
</dbReference>
<proteinExistence type="predicted"/>
<reference evidence="2" key="1">
    <citation type="journal article" date="2023" name="Mol. Biol. Evol.">
        <title>Third-Generation Sequencing Reveals the Adaptive Role of the Epigenome in Three Deep-Sea Polychaetes.</title>
        <authorList>
            <person name="Perez M."/>
            <person name="Aroh O."/>
            <person name="Sun Y."/>
            <person name="Lan Y."/>
            <person name="Juniper S.K."/>
            <person name="Young C.R."/>
            <person name="Angers B."/>
            <person name="Qian P.Y."/>
        </authorList>
    </citation>
    <scope>NUCLEOTIDE SEQUENCE</scope>
    <source>
        <strain evidence="2">P08H-3</strain>
    </source>
</reference>
<protein>
    <recommendedName>
        <fullName evidence="1">Ribosomal protein mS38 C-terminal domain-containing protein</fullName>
    </recommendedName>
</protein>
<gene>
    <name evidence="2" type="ORF">LSH36_110g05152</name>
</gene>
<feature type="domain" description="Ribosomal protein mS38 C-terminal" evidence="1">
    <location>
        <begin position="174"/>
        <end position="207"/>
    </location>
</feature>
<dbReference type="EMBL" id="JAODUP010000110">
    <property type="protein sequence ID" value="KAK2161774.1"/>
    <property type="molecule type" value="Genomic_DNA"/>
</dbReference>
<sequence length="260" mass="30338">MSLGSSARLLSLHTVGKRANFFSRITVELTTTTRYSATTEGTAIRKTLTPLFFHHDVKADHNGNISAPRNKTLHPNPDKSLAFLFKDLIIDTSFNPENIYYYRKQKYILPTLSNTTQKKILDPEVIQHRYELPTFYSAFQEKLTPGLESIVPKIDPDPLQRVVDEGSLPLIKISMPYLLRIRRHKMKKHKLKKFRKRMIFLHRKLSEIKKRKKEQQLVEFQQKWSKRAVNFDPEKQLEDHLLLARKGGYGVPLFPGKTDQ</sequence>
<dbReference type="AlphaFoldDB" id="A0AAD9JZ89"/>
<accession>A0AAD9JZ89</accession>
<dbReference type="SMART" id="SM01155">
    <property type="entry name" value="DUF1713"/>
    <property type="match status" value="1"/>
</dbReference>
<organism evidence="2 3">
    <name type="scientific">Paralvinella palmiformis</name>
    <dbReference type="NCBI Taxonomy" id="53620"/>
    <lineage>
        <taxon>Eukaryota</taxon>
        <taxon>Metazoa</taxon>
        <taxon>Spiralia</taxon>
        <taxon>Lophotrochozoa</taxon>
        <taxon>Annelida</taxon>
        <taxon>Polychaeta</taxon>
        <taxon>Sedentaria</taxon>
        <taxon>Canalipalpata</taxon>
        <taxon>Terebellida</taxon>
        <taxon>Terebelliformia</taxon>
        <taxon>Alvinellidae</taxon>
        <taxon>Paralvinella</taxon>
    </lineage>
</organism>
<evidence type="ECO:0000313" key="2">
    <source>
        <dbReference type="EMBL" id="KAK2161774.1"/>
    </source>
</evidence>
<comment type="caution">
    <text evidence="2">The sequence shown here is derived from an EMBL/GenBank/DDBJ whole genome shotgun (WGS) entry which is preliminary data.</text>
</comment>